<reference evidence="2 3" key="1">
    <citation type="submission" date="2019-05" db="EMBL/GenBank/DDBJ databases">
        <title>Another draft genome of Portunus trituberculatus and its Hox gene families provides insights of decapod evolution.</title>
        <authorList>
            <person name="Jeong J.-H."/>
            <person name="Song I."/>
            <person name="Kim S."/>
            <person name="Choi T."/>
            <person name="Kim D."/>
            <person name="Ryu S."/>
            <person name="Kim W."/>
        </authorList>
    </citation>
    <scope>NUCLEOTIDE SEQUENCE [LARGE SCALE GENOMIC DNA]</scope>
    <source>
        <tissue evidence="2">Muscle</tissue>
    </source>
</reference>
<feature type="region of interest" description="Disordered" evidence="1">
    <location>
        <begin position="29"/>
        <end position="49"/>
    </location>
</feature>
<organism evidence="2 3">
    <name type="scientific">Portunus trituberculatus</name>
    <name type="common">Swimming crab</name>
    <name type="synonym">Neptunus trituberculatus</name>
    <dbReference type="NCBI Taxonomy" id="210409"/>
    <lineage>
        <taxon>Eukaryota</taxon>
        <taxon>Metazoa</taxon>
        <taxon>Ecdysozoa</taxon>
        <taxon>Arthropoda</taxon>
        <taxon>Crustacea</taxon>
        <taxon>Multicrustacea</taxon>
        <taxon>Malacostraca</taxon>
        <taxon>Eumalacostraca</taxon>
        <taxon>Eucarida</taxon>
        <taxon>Decapoda</taxon>
        <taxon>Pleocyemata</taxon>
        <taxon>Brachyura</taxon>
        <taxon>Eubrachyura</taxon>
        <taxon>Portunoidea</taxon>
        <taxon>Portunidae</taxon>
        <taxon>Portuninae</taxon>
        <taxon>Portunus</taxon>
    </lineage>
</organism>
<evidence type="ECO:0000313" key="2">
    <source>
        <dbReference type="EMBL" id="MPD06747.1"/>
    </source>
</evidence>
<proteinExistence type="predicted"/>
<evidence type="ECO:0000313" key="3">
    <source>
        <dbReference type="Proteomes" id="UP000324222"/>
    </source>
</evidence>
<keyword evidence="3" id="KW-1185">Reference proteome</keyword>
<sequence>MHLSHLLPYLHFIKTTSLLHHVQNTQPVTQPHKQTKNHSVHSPFRPPPSAATTCRRYRGALSLSKQQRAVVSTPVASSTAKSAWPELSSITFFSMKYLTFAFLVLGSSRSVAKTWATCKPGESQREGRKRLN</sequence>
<dbReference type="Proteomes" id="UP000324222">
    <property type="component" value="Unassembled WGS sequence"/>
</dbReference>
<dbReference type="AlphaFoldDB" id="A0A5B7KIV1"/>
<comment type="caution">
    <text evidence="2">The sequence shown here is derived from an EMBL/GenBank/DDBJ whole genome shotgun (WGS) entry which is preliminary data.</text>
</comment>
<accession>A0A5B7KIV1</accession>
<name>A0A5B7KIV1_PORTR</name>
<dbReference type="EMBL" id="VSRR010152805">
    <property type="protein sequence ID" value="MPD06747.1"/>
    <property type="molecule type" value="Genomic_DNA"/>
</dbReference>
<protein>
    <submittedName>
        <fullName evidence="2">Uncharacterized protein</fullName>
    </submittedName>
</protein>
<gene>
    <name evidence="2" type="ORF">E2C01_102573</name>
</gene>
<evidence type="ECO:0000256" key="1">
    <source>
        <dbReference type="SAM" id="MobiDB-lite"/>
    </source>
</evidence>